<evidence type="ECO:0000256" key="1">
    <source>
        <dbReference type="ARBA" id="ARBA00000707"/>
    </source>
</evidence>
<keyword evidence="14" id="KW-0256">Endoplasmic reticulum</keyword>
<dbReference type="Pfam" id="PF02338">
    <property type="entry name" value="OTU"/>
    <property type="match status" value="1"/>
</dbReference>
<evidence type="ECO:0000256" key="4">
    <source>
        <dbReference type="ARBA" id="ARBA00006962"/>
    </source>
</evidence>
<evidence type="ECO:0000256" key="7">
    <source>
        <dbReference type="ARBA" id="ARBA00017468"/>
    </source>
</evidence>
<dbReference type="GO" id="GO:0006508">
    <property type="term" value="P:proteolysis"/>
    <property type="evidence" value="ECO:0007669"/>
    <property type="project" value="UniProtKB-KW"/>
</dbReference>
<dbReference type="GO" id="GO:0005789">
    <property type="term" value="C:endoplasmic reticulum membrane"/>
    <property type="evidence" value="ECO:0007669"/>
    <property type="project" value="UniProtKB-SubCell"/>
</dbReference>
<dbReference type="EC" id="2.4.1.141" evidence="5"/>
<name>W5NAD9_LEPOC</name>
<evidence type="ECO:0000259" key="24">
    <source>
        <dbReference type="PROSITE" id="PS50304"/>
    </source>
</evidence>
<reference evidence="27" key="1">
    <citation type="submission" date="2011-12" db="EMBL/GenBank/DDBJ databases">
        <title>The Draft Genome of Lepisosteus oculatus.</title>
        <authorList>
            <consortium name="The Broad Institute Genome Assembly &amp; Analysis Group"/>
            <consortium name="Computational R&amp;D Group"/>
            <consortium name="and Sequencing Platform"/>
            <person name="Di Palma F."/>
            <person name="Alfoldi J."/>
            <person name="Johnson J."/>
            <person name="Berlin A."/>
            <person name="Gnerre S."/>
            <person name="Jaffe D."/>
            <person name="MacCallum I."/>
            <person name="Young S."/>
            <person name="Walker B.J."/>
            <person name="Lander E.S."/>
            <person name="Lindblad-Toh K."/>
        </authorList>
    </citation>
    <scope>NUCLEOTIDE SEQUENCE [LARGE SCALE GENOMIC DNA]</scope>
</reference>
<dbReference type="STRING" id="7918.ENSLOCP00000017598"/>
<evidence type="ECO:0000256" key="2">
    <source>
        <dbReference type="ARBA" id="ARBA00004406"/>
    </source>
</evidence>
<dbReference type="GO" id="GO:0004843">
    <property type="term" value="F:cysteine-type deubiquitinase activity"/>
    <property type="evidence" value="ECO:0000318"/>
    <property type="project" value="GO_Central"/>
</dbReference>
<dbReference type="eggNOG" id="KOG2605">
    <property type="taxonomic scope" value="Eukaryota"/>
</dbReference>
<dbReference type="SUPFAM" id="SSF54001">
    <property type="entry name" value="Cysteine proteinases"/>
    <property type="match status" value="1"/>
</dbReference>
<comment type="similarity">
    <text evidence="4">Belongs to the glycosyltransferase 28 family.</text>
</comment>
<keyword evidence="15" id="KW-0472">Membrane</keyword>
<dbReference type="AlphaFoldDB" id="W5NAD9"/>
<evidence type="ECO:0000256" key="11">
    <source>
        <dbReference type="ARBA" id="ARBA00022786"/>
    </source>
</evidence>
<dbReference type="GO" id="GO:0004577">
    <property type="term" value="F:N-acetylglucosaminyldiphosphodolichol N-acetylglucosaminyltransferase activity"/>
    <property type="evidence" value="ECO:0007669"/>
    <property type="project" value="UniProtKB-EC"/>
</dbReference>
<evidence type="ECO:0000256" key="9">
    <source>
        <dbReference type="ARBA" id="ARBA00022676"/>
    </source>
</evidence>
<dbReference type="EC" id="3.4.19.12" evidence="6"/>
<keyword evidence="12" id="KW-0378">Hydrolase</keyword>
<proteinExistence type="inferred from homology"/>
<keyword evidence="27" id="KW-1185">Reference proteome</keyword>
<feature type="domain" description="Tudor" evidence="24">
    <location>
        <begin position="289"/>
        <end position="349"/>
    </location>
</feature>
<dbReference type="Bgee" id="ENSLOCG00000014291">
    <property type="expression patterns" value="Expressed in ovary and 1 other cell type or tissue"/>
</dbReference>
<evidence type="ECO:0000256" key="21">
    <source>
        <dbReference type="ARBA" id="ARBA00067535"/>
    </source>
</evidence>
<dbReference type="Ensembl" id="ENSLOCT00000017630.1">
    <property type="protein sequence ID" value="ENSLOCP00000017598.1"/>
    <property type="gene ID" value="ENSLOCG00000014291.1"/>
</dbReference>
<evidence type="ECO:0000259" key="25">
    <source>
        <dbReference type="PROSITE" id="PS50802"/>
    </source>
</evidence>
<dbReference type="FunCoup" id="W5NAD9">
    <property type="interactions" value="743"/>
</dbReference>
<comment type="catalytic activity">
    <reaction evidence="1">
        <text>Thiol-dependent hydrolysis of ester, thioester, amide, peptide and isopeptide bonds formed by the C-terminal Gly of ubiquitin (a 76-residue protein attached to proteins as an intracellular targeting signal).</text>
        <dbReference type="EC" id="3.4.19.12"/>
    </reaction>
</comment>
<comment type="subunit">
    <text evidence="19">Not able to interact with ALG14 to form an active UDP-N-acetylglucosamine transferase complex.</text>
</comment>
<comment type="pathway">
    <text evidence="3">Protein modification; protein glycosylation.</text>
</comment>
<dbReference type="EMBL" id="AHAT01015562">
    <property type="status" value="NOT_ANNOTATED_CDS"/>
    <property type="molecule type" value="Genomic_DNA"/>
</dbReference>
<dbReference type="Proteomes" id="UP000018468">
    <property type="component" value="Linkage group LG7"/>
</dbReference>
<dbReference type="PANTHER" id="PTHR12419:SF58">
    <property type="entry name" value="UBIQUITINYL HYDROLASE 1"/>
    <property type="match status" value="1"/>
</dbReference>
<keyword evidence="10" id="KW-0808">Transferase</keyword>
<reference evidence="26" key="2">
    <citation type="submission" date="2025-08" db="UniProtKB">
        <authorList>
            <consortium name="Ensembl"/>
        </authorList>
    </citation>
    <scope>IDENTIFICATION</scope>
</reference>
<sequence>TAFKMQKGLKKYFMNMDDYLASIGLYRKMVARDASCLFRAVSEQLYCSQNYHQDVRKACVDFMRANRCNFEPFVEGSFEKYLQRLEDPKETAGQVEIKALSLLFKRQFIIYKSPGKSPTEIAENECPEKILLCCSNNGHYDIVYPKHYPTDAALCQGIVYELLYNRVFSIEEVEIQGALEAFHSGGHRYHNSTSVGSEDASFDTPDDKTQRSSSENNMEEWETSGQNRCEGKLGTDDSKMSDGLPKVSFPYKVLKALDSEIYRNVEFDVWHDSRKEFQKTDYMVFAGRQYFLGDKCQVRLEPGGKYYNAFIQEVGRNTNAVTVFIEELGEKHLVSLTNLRPVNLVPAWNITPNRKGGTYSRISDMYPPELVIGKLYQEMRGRRRFYKKPRGKEMYLAMAYSRGQPGLPPRLQHGLPSGRTPAIHPAGNTGLAPYEQCRLHPSNQRPGRGYGPPRNSARFINRHQLAGPEIPYCSNPGKRCYQSFDSYSYRSRSCSRGRQQVHCVNKECQFNFVPENGEETQGMEGTVAFYEIEEGDEAAFPPLPGQAVAGPVVSASAAFWLQRGTSPVPSGKQAVTSSEEDVDERSNSGEYAEDYIYAAPEPGYQSPSVYAAAESTNNLQSLQEGGSHAGSPPEGVATYTYSPQVVVSSAVMSSPGVTPAPAVFTTNSTGSLQSTVSSAPSSQSIIQPMVVPQHSAGRPEMVIASPYRPHATIQQLYLDGIPKRAEPSAVRKDAVVLSALSLPYPPSALVFVNEAGEPVSAPPPPPYSCDPNGNDLPRDYKVLQYYFNLGVQWYHQNCWNATVQMQQLYQQPVAEQYQSYSGSAPRAEQNLPHQPYGEGVQVADQRGDTTSGAILNVEPSLSAQGAVYYPIMPDQCSQQPLPMYDPYVPVLPAYRYVTPWPPLNQPRVLGPLYPNSTHQVGYMASSALPPHFVPQGM</sequence>
<feature type="region of interest" description="Disordered" evidence="23">
    <location>
        <begin position="190"/>
        <end position="236"/>
    </location>
</feature>
<feature type="region of interest" description="Disordered" evidence="23">
    <location>
        <begin position="565"/>
        <end position="587"/>
    </location>
</feature>
<evidence type="ECO:0000256" key="18">
    <source>
        <dbReference type="ARBA" id="ARBA00057750"/>
    </source>
</evidence>
<evidence type="ECO:0000256" key="6">
    <source>
        <dbReference type="ARBA" id="ARBA00012759"/>
    </source>
</evidence>
<comment type="catalytic activity">
    <reaction evidence="17">
        <text>an N-acetyl-alpha-D-glucosaminyl-diphospho-di-trans,poly-cis-dolichol + UDP-N-acetyl-alpha-D-glucosamine = an N,N'-diacetylchitobiosyl-diphospho-di-trans,poly-cis-dolichol + UDP + H(+)</text>
        <dbReference type="Rhea" id="RHEA:23380"/>
        <dbReference type="Rhea" id="RHEA-COMP:19507"/>
        <dbReference type="Rhea" id="RHEA-COMP:19510"/>
        <dbReference type="ChEBI" id="CHEBI:15378"/>
        <dbReference type="ChEBI" id="CHEBI:57269"/>
        <dbReference type="ChEBI" id="CHEBI:57705"/>
        <dbReference type="ChEBI" id="CHEBI:58223"/>
        <dbReference type="ChEBI" id="CHEBI:58427"/>
        <dbReference type="EC" id="2.4.1.141"/>
    </reaction>
    <physiologicalReaction direction="left-to-right" evidence="17">
        <dbReference type="Rhea" id="RHEA:23381"/>
    </physiologicalReaction>
</comment>
<keyword evidence="9" id="KW-0328">Glycosyltransferase</keyword>
<feature type="domain" description="OTU" evidence="25">
    <location>
        <begin position="25"/>
        <end position="146"/>
    </location>
</feature>
<evidence type="ECO:0000313" key="27">
    <source>
        <dbReference type="Proteomes" id="UP000018468"/>
    </source>
</evidence>
<dbReference type="InterPro" id="IPR002999">
    <property type="entry name" value="Tudor"/>
</dbReference>
<keyword evidence="13" id="KW-0788">Thiol protease</keyword>
<dbReference type="SUPFAM" id="SSF63748">
    <property type="entry name" value="Tudor/PWWP/MBT"/>
    <property type="match status" value="1"/>
</dbReference>
<comment type="subcellular location">
    <subcellularLocation>
        <location evidence="2">Endoplasmic reticulum membrane</location>
        <topology evidence="2">Peripheral membrane protein</topology>
    </subcellularLocation>
</comment>
<dbReference type="Gene3D" id="3.90.70.80">
    <property type="match status" value="1"/>
</dbReference>
<comment type="subunit">
    <text evidence="20">Forms with ALG14 the active heterodimeric UDP-N-acetylglucosamine transferase complex.</text>
</comment>
<evidence type="ECO:0000256" key="3">
    <source>
        <dbReference type="ARBA" id="ARBA00004922"/>
    </source>
</evidence>
<evidence type="ECO:0000256" key="15">
    <source>
        <dbReference type="ARBA" id="ARBA00023136"/>
    </source>
</evidence>
<dbReference type="PROSITE" id="PS50304">
    <property type="entry name" value="TUDOR"/>
    <property type="match status" value="1"/>
</dbReference>
<evidence type="ECO:0000256" key="20">
    <source>
        <dbReference type="ARBA" id="ARBA00065778"/>
    </source>
</evidence>
<evidence type="ECO:0000256" key="12">
    <source>
        <dbReference type="ARBA" id="ARBA00022801"/>
    </source>
</evidence>
<evidence type="ECO:0000256" key="19">
    <source>
        <dbReference type="ARBA" id="ARBA00062784"/>
    </source>
</evidence>
<evidence type="ECO:0000256" key="23">
    <source>
        <dbReference type="SAM" id="MobiDB-lite"/>
    </source>
</evidence>
<reference evidence="26" key="3">
    <citation type="submission" date="2025-09" db="UniProtKB">
        <authorList>
            <consortium name="Ensembl"/>
        </authorList>
    </citation>
    <scope>IDENTIFICATION</scope>
</reference>
<evidence type="ECO:0000256" key="10">
    <source>
        <dbReference type="ARBA" id="ARBA00022679"/>
    </source>
</evidence>
<evidence type="ECO:0000256" key="14">
    <source>
        <dbReference type="ARBA" id="ARBA00022824"/>
    </source>
</evidence>
<evidence type="ECO:0000256" key="17">
    <source>
        <dbReference type="ARBA" id="ARBA00052228"/>
    </source>
</evidence>
<evidence type="ECO:0000256" key="8">
    <source>
        <dbReference type="ARBA" id="ARBA00022670"/>
    </source>
</evidence>
<evidence type="ECO:0000256" key="5">
    <source>
        <dbReference type="ARBA" id="ARBA00012614"/>
    </source>
</evidence>
<dbReference type="GeneTree" id="ENSGT00940000159922"/>
<dbReference type="PROSITE" id="PS50802">
    <property type="entry name" value="OTU"/>
    <property type="match status" value="1"/>
</dbReference>
<dbReference type="InterPro" id="IPR003323">
    <property type="entry name" value="OTU_dom"/>
</dbReference>
<dbReference type="PANTHER" id="PTHR12419">
    <property type="entry name" value="OTU DOMAIN CONTAINING PROTEIN"/>
    <property type="match status" value="1"/>
</dbReference>
<feature type="compositionally biased region" description="Polar residues" evidence="23">
    <location>
        <begin position="565"/>
        <end position="577"/>
    </location>
</feature>
<dbReference type="InterPro" id="IPR050704">
    <property type="entry name" value="Peptidase_C85-like"/>
</dbReference>
<protein>
    <recommendedName>
        <fullName evidence="7">UDP-N-acetylglucosamine transferase subunit ALG13</fullName>
        <ecNumber evidence="5">2.4.1.141</ecNumber>
        <ecNumber evidence="6">3.4.19.12</ecNumber>
    </recommendedName>
    <alternativeName>
        <fullName evidence="22">Asparagine-linked glycosylation 13 homolog</fullName>
    </alternativeName>
    <alternativeName>
        <fullName evidence="21">UDP-N-acetylglucosamine transferase subunit alg13</fullName>
    </alternativeName>
</protein>
<accession>W5NAD9</accession>
<dbReference type="FunFam" id="3.90.70.80:FF:000015">
    <property type="entry name" value="Putative bifunctional UDP-N-acetylglucosamine transferase and deubiquitinase ALG13"/>
    <property type="match status" value="1"/>
</dbReference>
<organism evidence="26 27">
    <name type="scientific">Lepisosteus oculatus</name>
    <name type="common">Spotted gar</name>
    <dbReference type="NCBI Taxonomy" id="7918"/>
    <lineage>
        <taxon>Eukaryota</taxon>
        <taxon>Metazoa</taxon>
        <taxon>Chordata</taxon>
        <taxon>Craniata</taxon>
        <taxon>Vertebrata</taxon>
        <taxon>Euteleostomi</taxon>
        <taxon>Actinopterygii</taxon>
        <taxon>Neopterygii</taxon>
        <taxon>Holostei</taxon>
        <taxon>Semionotiformes</taxon>
        <taxon>Lepisosteidae</taxon>
        <taxon>Lepisosteus</taxon>
    </lineage>
</organism>
<dbReference type="InParanoid" id="W5NAD9"/>
<comment type="function">
    <text evidence="18">No glycosyltransferase or deubiquitinase activity is detected for this potential multifunctional enzyme.</text>
</comment>
<evidence type="ECO:0000256" key="22">
    <source>
        <dbReference type="ARBA" id="ARBA00078276"/>
    </source>
</evidence>
<evidence type="ECO:0000313" key="26">
    <source>
        <dbReference type="Ensembl" id="ENSLOCP00000017598.1"/>
    </source>
</evidence>
<keyword evidence="16" id="KW-0511">Multifunctional enzyme</keyword>
<dbReference type="InterPro" id="IPR038765">
    <property type="entry name" value="Papain-like_cys_pep_sf"/>
</dbReference>
<dbReference type="GO" id="GO:0061578">
    <property type="term" value="F:K63-linked deubiquitinase activity"/>
    <property type="evidence" value="ECO:0000318"/>
    <property type="project" value="GO_Central"/>
</dbReference>
<keyword evidence="8" id="KW-0645">Protease</keyword>
<dbReference type="GO" id="GO:0009966">
    <property type="term" value="P:regulation of signal transduction"/>
    <property type="evidence" value="ECO:0000318"/>
    <property type="project" value="GO_Central"/>
</dbReference>
<dbReference type="OMA" id="WEGNDTD"/>
<evidence type="ECO:0000256" key="13">
    <source>
        <dbReference type="ARBA" id="ARBA00022807"/>
    </source>
</evidence>
<evidence type="ECO:0000256" key="16">
    <source>
        <dbReference type="ARBA" id="ARBA00023268"/>
    </source>
</evidence>
<keyword evidence="11" id="KW-0833">Ubl conjugation pathway</keyword>